<dbReference type="SUPFAM" id="SSF46689">
    <property type="entry name" value="Homeodomain-like"/>
    <property type="match status" value="2"/>
</dbReference>
<evidence type="ECO:0000313" key="5">
    <source>
        <dbReference type="EMBL" id="GGC97245.1"/>
    </source>
</evidence>
<dbReference type="EMBL" id="BMJI01000019">
    <property type="protein sequence ID" value="GGC97245.1"/>
    <property type="molecule type" value="Genomic_DNA"/>
</dbReference>
<dbReference type="Pfam" id="PF12833">
    <property type="entry name" value="HTH_18"/>
    <property type="match status" value="1"/>
</dbReference>
<proteinExistence type="predicted"/>
<evidence type="ECO:0000256" key="1">
    <source>
        <dbReference type="ARBA" id="ARBA00023015"/>
    </source>
</evidence>
<dbReference type="InterPro" id="IPR052158">
    <property type="entry name" value="INH-QAR"/>
</dbReference>
<evidence type="ECO:0000259" key="4">
    <source>
        <dbReference type="PROSITE" id="PS01124"/>
    </source>
</evidence>
<gene>
    <name evidence="5" type="ORF">GCM10011512_25320</name>
</gene>
<evidence type="ECO:0000256" key="3">
    <source>
        <dbReference type="ARBA" id="ARBA00023163"/>
    </source>
</evidence>
<keyword evidence="2" id="KW-0238">DNA-binding</keyword>
<dbReference type="RefSeq" id="WP_188668791.1">
    <property type="nucleotide sequence ID" value="NZ_BMJI01000019.1"/>
</dbReference>
<dbReference type="InterPro" id="IPR018062">
    <property type="entry name" value="HTH_AraC-typ_CS"/>
</dbReference>
<evidence type="ECO:0000313" key="6">
    <source>
        <dbReference type="Proteomes" id="UP000597761"/>
    </source>
</evidence>
<dbReference type="InterPro" id="IPR009057">
    <property type="entry name" value="Homeodomain-like_sf"/>
</dbReference>
<accession>A0ABQ1PHD8</accession>
<keyword evidence="6" id="KW-1185">Reference proteome</keyword>
<dbReference type="InterPro" id="IPR002818">
    <property type="entry name" value="DJ-1/PfpI"/>
</dbReference>
<protein>
    <submittedName>
        <fullName evidence="5">AraC family transcriptional regulator</fullName>
    </submittedName>
</protein>
<dbReference type="Gene3D" id="1.10.10.60">
    <property type="entry name" value="Homeodomain-like"/>
    <property type="match status" value="1"/>
</dbReference>
<dbReference type="SUPFAM" id="SSF52317">
    <property type="entry name" value="Class I glutamine amidotransferase-like"/>
    <property type="match status" value="1"/>
</dbReference>
<dbReference type="CDD" id="cd03137">
    <property type="entry name" value="GATase1_AraC_1"/>
    <property type="match status" value="1"/>
</dbReference>
<comment type="caution">
    <text evidence="5">The sequence shown here is derived from an EMBL/GenBank/DDBJ whole genome shotgun (WGS) entry which is preliminary data.</text>
</comment>
<dbReference type="PROSITE" id="PS00041">
    <property type="entry name" value="HTH_ARAC_FAMILY_1"/>
    <property type="match status" value="1"/>
</dbReference>
<dbReference type="Gene3D" id="3.40.50.880">
    <property type="match status" value="1"/>
</dbReference>
<sequence length="312" mass="32483">MHTVAILALDGVIAFDLATPVEVFGRTLTAGGAPAYEVIVAGPRRTATAGPTTLSVPHGLDRLTRADTVIVPGRADPEAPMDPRAARALRHAADRGARIASICVGALDLAATGLLDGLRATTHWKAAALLAARHPAVDVDARALFVDNGRVLTSAGAAAGIDLCLHLVARDLGGAIAAETARSAVVPLTRDADQTQYIRDNELGAVGLSATLAWIEEHAAGPVAVSDIARAAAVSTRTLNRRFADELGVTPSGWLTRARVRRAQRLLETTDWSVDRIAAASGLGSAANLRTRFGALVGTNPTRYRTALGSRR</sequence>
<evidence type="ECO:0000256" key="2">
    <source>
        <dbReference type="ARBA" id="ARBA00023125"/>
    </source>
</evidence>
<reference evidence="6" key="1">
    <citation type="journal article" date="2019" name="Int. J. Syst. Evol. Microbiol.">
        <title>The Global Catalogue of Microorganisms (GCM) 10K type strain sequencing project: providing services to taxonomists for standard genome sequencing and annotation.</title>
        <authorList>
            <consortium name="The Broad Institute Genomics Platform"/>
            <consortium name="The Broad Institute Genome Sequencing Center for Infectious Disease"/>
            <person name="Wu L."/>
            <person name="Ma J."/>
        </authorList>
    </citation>
    <scope>NUCLEOTIDE SEQUENCE [LARGE SCALE GENOMIC DNA]</scope>
    <source>
        <strain evidence="6">CGMCC 1.15480</strain>
    </source>
</reference>
<dbReference type="InterPro" id="IPR029062">
    <property type="entry name" value="Class_I_gatase-like"/>
</dbReference>
<keyword evidence="1" id="KW-0805">Transcription regulation</keyword>
<dbReference type="PANTHER" id="PTHR43130:SF3">
    <property type="entry name" value="HTH-TYPE TRANSCRIPTIONAL REGULATOR RV1931C"/>
    <property type="match status" value="1"/>
</dbReference>
<keyword evidence="3" id="KW-0804">Transcription</keyword>
<feature type="domain" description="HTH araC/xylS-type" evidence="4">
    <location>
        <begin position="209"/>
        <end position="307"/>
    </location>
</feature>
<dbReference type="InterPro" id="IPR018060">
    <property type="entry name" value="HTH_AraC"/>
</dbReference>
<name>A0ABQ1PHD8_9MICC</name>
<dbReference type="Proteomes" id="UP000597761">
    <property type="component" value="Unassembled WGS sequence"/>
</dbReference>
<dbReference type="Pfam" id="PF01965">
    <property type="entry name" value="DJ-1_PfpI"/>
    <property type="match status" value="1"/>
</dbReference>
<organism evidence="5 6">
    <name type="scientific">Tersicoccus solisilvae</name>
    <dbReference type="NCBI Taxonomy" id="1882339"/>
    <lineage>
        <taxon>Bacteria</taxon>
        <taxon>Bacillati</taxon>
        <taxon>Actinomycetota</taxon>
        <taxon>Actinomycetes</taxon>
        <taxon>Micrococcales</taxon>
        <taxon>Micrococcaceae</taxon>
        <taxon>Tersicoccus</taxon>
    </lineage>
</organism>
<dbReference type="PROSITE" id="PS01124">
    <property type="entry name" value="HTH_ARAC_FAMILY_2"/>
    <property type="match status" value="1"/>
</dbReference>
<dbReference type="PANTHER" id="PTHR43130">
    <property type="entry name" value="ARAC-FAMILY TRANSCRIPTIONAL REGULATOR"/>
    <property type="match status" value="1"/>
</dbReference>
<dbReference type="SMART" id="SM00342">
    <property type="entry name" value="HTH_ARAC"/>
    <property type="match status" value="1"/>
</dbReference>